<feature type="region of interest" description="Disordered" evidence="2">
    <location>
        <begin position="345"/>
        <end position="415"/>
    </location>
</feature>
<gene>
    <name evidence="4" type="ORF">LITE_LOCUS1002</name>
</gene>
<name>A0AAV0GUM8_9ROSI</name>
<accession>A0AAV0GUM8</accession>
<feature type="region of interest" description="Disordered" evidence="2">
    <location>
        <begin position="516"/>
        <end position="539"/>
    </location>
</feature>
<organism evidence="4 5">
    <name type="scientific">Linum tenue</name>
    <dbReference type="NCBI Taxonomy" id="586396"/>
    <lineage>
        <taxon>Eukaryota</taxon>
        <taxon>Viridiplantae</taxon>
        <taxon>Streptophyta</taxon>
        <taxon>Embryophyta</taxon>
        <taxon>Tracheophyta</taxon>
        <taxon>Spermatophyta</taxon>
        <taxon>Magnoliopsida</taxon>
        <taxon>eudicotyledons</taxon>
        <taxon>Gunneridae</taxon>
        <taxon>Pentapetalae</taxon>
        <taxon>rosids</taxon>
        <taxon>fabids</taxon>
        <taxon>Malpighiales</taxon>
        <taxon>Linaceae</taxon>
        <taxon>Linum</taxon>
    </lineage>
</organism>
<feature type="coiled-coil region" evidence="1">
    <location>
        <begin position="2251"/>
        <end position="2285"/>
    </location>
</feature>
<evidence type="ECO:0000313" key="4">
    <source>
        <dbReference type="EMBL" id="CAI0376414.1"/>
    </source>
</evidence>
<dbReference type="EMBL" id="CAMGYJ010000002">
    <property type="protein sequence ID" value="CAI0376414.1"/>
    <property type="molecule type" value="Genomic_DNA"/>
</dbReference>
<dbReference type="Gene3D" id="1.20.5.340">
    <property type="match status" value="1"/>
</dbReference>
<dbReference type="Gene3D" id="1.10.287.1490">
    <property type="match status" value="1"/>
</dbReference>
<feature type="coiled-coil region" evidence="1">
    <location>
        <begin position="1171"/>
        <end position="1205"/>
    </location>
</feature>
<keyword evidence="3" id="KW-0472">Membrane</keyword>
<evidence type="ECO:0000313" key="5">
    <source>
        <dbReference type="Proteomes" id="UP001154282"/>
    </source>
</evidence>
<keyword evidence="3" id="KW-1133">Transmembrane helix</keyword>
<keyword evidence="1" id="KW-0175">Coiled coil</keyword>
<keyword evidence="5" id="KW-1185">Reference proteome</keyword>
<feature type="compositionally biased region" description="Basic and acidic residues" evidence="2">
    <location>
        <begin position="612"/>
        <end position="646"/>
    </location>
</feature>
<feature type="non-terminal residue" evidence="4">
    <location>
        <position position="1"/>
    </location>
</feature>
<feature type="transmembrane region" description="Helical" evidence="3">
    <location>
        <begin position="2987"/>
        <end position="3007"/>
    </location>
</feature>
<feature type="coiled-coil region" evidence="1">
    <location>
        <begin position="1833"/>
        <end position="1916"/>
    </location>
</feature>
<feature type="coiled-coil region" evidence="1">
    <location>
        <begin position="779"/>
        <end position="950"/>
    </location>
</feature>
<proteinExistence type="predicted"/>
<keyword evidence="3" id="KW-0812">Transmembrane</keyword>
<feature type="coiled-coil region" evidence="1">
    <location>
        <begin position="2847"/>
        <end position="2874"/>
    </location>
</feature>
<evidence type="ECO:0000256" key="1">
    <source>
        <dbReference type="SAM" id="Coils"/>
    </source>
</evidence>
<sequence>RNFLRCRADTTLNRIGSIEARPARLSVLGMRNEMRVARAVTFVAKTQPFLDLTDRPHQFVSFCLSSSLAPHRKSERASTEPRARAVKKKTKFALDLIHTDRQSPWESREGRSILPQHAIDVLFLQTKQFRERPPPVPPAASARTAASSRIALMKLEIVLVFTECRSSLGVRKPGMYIRVCLQQFRQKKDFKGSSSNAKSEKKSGKAESREADADTTSKEPESAGLRQVLEDVNMSHLDSNSGSLDTLQNSVATTDDVEDVSQSAMSPELESVKDGMFPAHTSELSAQDVRSLDNANDHAESNKSTIAVIEASSTSVVISETQDPNIESDSTASTDVANETNMTHREEKNDLVQSEEGASSVPLVPEGELQATDIDAVTNEKFMTPREDNEESAQSEDGASTVPSVLEGELQVTNADADTTEKYMTCREENKELVQSEEGGSTVPLVLEGEPQITNAGVSTTEEFMMHGEENKESLEPAEGSSTVPLVLDWEPQVTDVGAMQEAHGLVSRQLDTSYVSNPKSDEQHSSSESSVPDGTVKGEAGMDACVEQATIRSEKIDADASALTFRMEKSDGLMQSVFPASEEDGTSSASKEPITQEVVAVEASSVIDTIEMHSKSDNHSKEHDVSESEKEKSMGFVNERSDKPPPDGTIRPSESAPIPINLVQLIEVTKGLSKDDFGLLIKSRGSVSEVDLDNDILRAPQPGYHALLEKLCEELFVARCTSDIFHLQLSEQLDLQNENDCRSVQLVEEISRTRASLKEAHAKSDGLVQELSACRSDLNDAVGSKEELQSRLEASKAEVDEVSARAYELQNSLESSQANLSSVSKELAHLKDLVESLKGESNELNESLASATDERRSLRDEKEFFLQENAKLLKELDVSKNVITALNVEISELSGNLVSVADEKQKFEEEKGRLVDVLNENLVLLKEQHKKLEDENVNLVHENEQLRSEILGLHQTLSNNQAEHVHLKSEMQETALRLEQLATENMSLHSSLDVYKAKVEVGDMQVQKSPLDEVAIFEGGSVMVERTDFNDATEDEHLHSSYGKQDGMKPISELLELAAPDNTRGLVSFNAHLEEAEKTLQLFENEIELIHHHLTSSSKFGGKEAIPAVSKLIQAFESKSQHEEQESEDNIITPSQSAVDPFVSSKKFAGSLKAVLKQLSLDAEHATSAYKREQDDLTAANATVRDLKLQVEAMADQYDNLEMTNIEHEVLHEAFKLHMSSIEEKNIELEVVCEKLTVEDSSLKTHNSELHQKLHLYQKRIEELQIQLHELQKISNEVVSGLPYQLESFHKDIAEWVLKLEQEWKFTFSQIVEAVERLDNSVGVEQTSRVSADRHGSMDITGWLVSSVDATVKMTRRLKEETEAATADREATFKMFSEANKKYDELFGKSKWANDMLCKLYYELKKLLSDSVLAVPETEENVHNVELLDHIHYDSYQALLEELQNCMDQRRRLLAVNEELSLELLNKTKDIENLSTKCGDLSSIDKLIGDLEGVVRQKDASIDSEIGAVSRLESLVHVLAHKKDADELGSLFRDQQLMELAELQDKISQLSSLKLEHENEILSLEEQLSQSKEALNAAHCDLQEKAKELEQSEQRVSSVREKLSMAVAKGKGLVVQRDGLKQSLAETSSELERCSQELEFKDIKLHELEMELKTYSEAGERAEALESELSYIRNSATAIRESFLLKDSVLQRIEEILEDLDLPEHFHSRDIIDKVEWLARSVNGNSVPLPDWEQKSSVGASHSDTGRFVPTEAWKEEVQMGSSSVDDLRRKCEELQGKFYGLAEQNEMLEQSLMERNQMVQRWEELLDRINLPSSLRSFEPEDKIEWIGNALLEANQDRNSLRQKVDTLESSCGSLTADLEDSNMRITYLAADLEGLQKKISVLETDLQASIHERDNLSKELAALTHDSEDLSVKAAKFELDSEKWQDEVTVLREKLVEKEGYEYQVGHINGEIIRLQEIICNTLQDPGAKDLVGGGSGTECLEGLLMKLIESLPTGVATEEEQRTEGAVASFVEARTRDADATEQLDVVRLEPGTGDDPEDSSWNALKKELDETSKEMGQVKEERDEYKRKQESLISEVEALDKKRMELQDLLTQEEQKCVSAKEKLNIAVRKGKSLVQQRDSLKQTIEELNIELEHLKAEIKQKESTLVNYEQKITDLSSTYSERVEALESETLFFQNRSAETEHLLHEREQSLARVVDSLSSIDLGDEVANTSSPFEKLEHIRKLYQDMHAALASSEQDSAKSRRASELLLAELNEVQERNDVLQEELSKANFELSELSTSRDLAETAKFEAVSHIQELSTLQSEKKKKQNAELMVLISYTDQLRKIFSDVNNLIVGHLTKDLEFIQNLEAGMESLLQNTEVNDMSQLPFIINSDNKDKTLAVEPFSEAIMQDHFDDEIAIPGVCSSVQECMNEMVALKIFMKDHSLAAHEQADKLCKRIHAVQIEISHNRDSSQTLKRDVEYLESFVKQKESEAGALHRNLLILYETCLSSLKEIGNRKAEIVDRTSAPGNLMGQELLDVGGLPVSGKINSLSEEHIRNVAERMMSAVKDFISLYSGTFEGDRKEMRTTITSLQRELQEKDIQRERICMELAGQIKEAEAVATRYSLDLQSSKARLIDLEKQVELAMEERNSLEQQQANEIEDERKISTELHEKIRLLSDTVAAKDQEIEALTQALDEEEAQMEDLTHKCEEQEKALQQKNFDIENLESSRGKVLKKLSITMSKFDELHQFSEGLLAEIEKLQSQLQDRDGEISFLRQEVTRCTNDVLVASQMSDKRNVDDEIHQLFFWLDNLVPQISKEDVNVGDNVGVHEYKEVIQKKIASVVSELENQRVAAQSRDSLLQLERNKVEDLLQREEVLEKSLHEKESQLNMLEGGGDVRGSNGSASEILETEPLINKWTVAGPSTTSQVRSLRKANNDQVAIAIDMDQEGSGRLEDEDDDKVHGFKSLTTSRIVPRFTRPVSDTIDGLWVSCDRALMRQPAFRLGIMMYWAVMHVLLAAFIF</sequence>
<feature type="coiled-coil region" evidence="1">
    <location>
        <begin position="2614"/>
        <end position="2715"/>
    </location>
</feature>
<feature type="coiled-coil region" evidence="1">
    <location>
        <begin position="2046"/>
        <end position="2164"/>
    </location>
</feature>
<feature type="coiled-coil region" evidence="1">
    <location>
        <begin position="1534"/>
        <end position="1669"/>
    </location>
</feature>
<feature type="compositionally biased region" description="Basic and acidic residues" evidence="2">
    <location>
        <begin position="198"/>
        <end position="221"/>
    </location>
</feature>
<dbReference type="SUPFAM" id="SSF57997">
    <property type="entry name" value="Tropomyosin"/>
    <property type="match status" value="2"/>
</dbReference>
<dbReference type="PANTHER" id="PTHR43939">
    <property type="entry name" value="COILED-COIL DOMAIN-CONTAINING PROTEIN 158"/>
    <property type="match status" value="1"/>
</dbReference>
<dbReference type="Proteomes" id="UP001154282">
    <property type="component" value="Unassembled WGS sequence"/>
</dbReference>
<feature type="coiled-coil region" evidence="1">
    <location>
        <begin position="1248"/>
        <end position="1275"/>
    </location>
</feature>
<protein>
    <submittedName>
        <fullName evidence="4">Uncharacterized protein</fullName>
    </submittedName>
</protein>
<reference evidence="4" key="1">
    <citation type="submission" date="2022-08" db="EMBL/GenBank/DDBJ databases">
        <authorList>
            <person name="Gutierrez-Valencia J."/>
        </authorList>
    </citation>
    <scope>NUCLEOTIDE SEQUENCE</scope>
</reference>
<comment type="caution">
    <text evidence="4">The sequence shown here is derived from an EMBL/GenBank/DDBJ whole genome shotgun (WGS) entry which is preliminary data.</text>
</comment>
<evidence type="ECO:0000256" key="3">
    <source>
        <dbReference type="SAM" id="Phobius"/>
    </source>
</evidence>
<evidence type="ECO:0000256" key="2">
    <source>
        <dbReference type="SAM" id="MobiDB-lite"/>
    </source>
</evidence>
<feature type="region of interest" description="Disordered" evidence="2">
    <location>
        <begin position="612"/>
        <end position="656"/>
    </location>
</feature>
<feature type="region of interest" description="Disordered" evidence="2">
    <location>
        <begin position="190"/>
        <end position="225"/>
    </location>
</feature>
<dbReference type="PANTHER" id="PTHR43939:SF50">
    <property type="entry name" value="NUCLEOPORIN"/>
    <property type="match status" value="1"/>
</dbReference>
<feature type="coiled-coil region" evidence="1">
    <location>
        <begin position="1067"/>
        <end position="1094"/>
    </location>
</feature>